<protein>
    <submittedName>
        <fullName evidence="2">DUF1501 domain-containing protein</fullName>
    </submittedName>
</protein>
<gene>
    <name evidence="2" type="ORF">HLB09_06790</name>
</gene>
<comment type="caution">
    <text evidence="2">The sequence shown here is derived from an EMBL/GenBank/DDBJ whole genome shotgun (WGS) entry which is preliminary data.</text>
</comment>
<feature type="compositionally biased region" description="Basic residues" evidence="1">
    <location>
        <begin position="1"/>
        <end position="16"/>
    </location>
</feature>
<evidence type="ECO:0000313" key="3">
    <source>
        <dbReference type="Proteomes" id="UP000555552"/>
    </source>
</evidence>
<name>A0A849BJK1_9ACTN</name>
<dbReference type="InterPro" id="IPR006311">
    <property type="entry name" value="TAT_signal"/>
</dbReference>
<dbReference type="PROSITE" id="PS51318">
    <property type="entry name" value="TAT"/>
    <property type="match status" value="1"/>
</dbReference>
<evidence type="ECO:0000313" key="2">
    <source>
        <dbReference type="EMBL" id="NNH22801.1"/>
    </source>
</evidence>
<accession>A0A849BJK1</accession>
<dbReference type="AlphaFoldDB" id="A0A849BJK1"/>
<reference evidence="2 3" key="1">
    <citation type="submission" date="2020-05" db="EMBL/GenBank/DDBJ databases">
        <title>MicrobeNet Type strains.</title>
        <authorList>
            <person name="Nicholson A.C."/>
        </authorList>
    </citation>
    <scope>NUCLEOTIDE SEQUENCE [LARGE SCALE GENOMIC DNA]</scope>
    <source>
        <strain evidence="2 3">JCM 14547</strain>
    </source>
</reference>
<sequence>MPQHHPQHLLRARRGRAPGPVPAPRRSGDDATAGSATATACGCPEDGPTRRSVLGALGVGALAAAAGTGTSTRVAMAAPGYTGDVLVVLSLRGGFDGLSAVAPVGDPAYAALRPDIGVPGQAALMLDRTFGLHPSLRALKPLYDSGQLGVVHAVGQASRSRSHFSAMEEMERAAPGTSLRTGWLDRTLGTRGQLSPLAALQVGSPIASSGFAGPVPEVTMRTIGTFVMDGPDTDVERARWNQALRTLHGEGPRTVSAAGLAAVDAVERLRAVPDAGARGLYPTGELGDALCDVARLVRARAGVQVVAVDSGDWDMHAGLGRHDRGWMSEKLTELGNALAAFARDLGPLMSGVTLMTLSEFGRRAGQNGSGGLDHGHANAVLMMGGGVVGGRVHGRWPGLGGSQLDDGALAGTTDYRTVVAEVLQKRCGAGSLAEVLPGLPSVAPLGVVRARA</sequence>
<dbReference type="InterPro" id="IPR010869">
    <property type="entry name" value="DUF1501"/>
</dbReference>
<dbReference type="EMBL" id="JABEMA010000070">
    <property type="protein sequence ID" value="NNH22801.1"/>
    <property type="molecule type" value="Genomic_DNA"/>
</dbReference>
<dbReference type="Proteomes" id="UP000555552">
    <property type="component" value="Unassembled WGS sequence"/>
</dbReference>
<feature type="region of interest" description="Disordered" evidence="1">
    <location>
        <begin position="1"/>
        <end position="47"/>
    </location>
</feature>
<evidence type="ECO:0000256" key="1">
    <source>
        <dbReference type="SAM" id="MobiDB-lite"/>
    </source>
</evidence>
<dbReference type="PANTHER" id="PTHR43737:SF1">
    <property type="entry name" value="DUF1501 DOMAIN-CONTAINING PROTEIN"/>
    <property type="match status" value="1"/>
</dbReference>
<feature type="compositionally biased region" description="Low complexity" evidence="1">
    <location>
        <begin position="30"/>
        <end position="43"/>
    </location>
</feature>
<organism evidence="2 3">
    <name type="scientific">Pseudokineococcus marinus</name>
    <dbReference type="NCBI Taxonomy" id="351215"/>
    <lineage>
        <taxon>Bacteria</taxon>
        <taxon>Bacillati</taxon>
        <taxon>Actinomycetota</taxon>
        <taxon>Actinomycetes</taxon>
        <taxon>Kineosporiales</taxon>
        <taxon>Kineosporiaceae</taxon>
        <taxon>Pseudokineococcus</taxon>
    </lineage>
</organism>
<proteinExistence type="predicted"/>
<dbReference type="PANTHER" id="PTHR43737">
    <property type="entry name" value="BLL7424 PROTEIN"/>
    <property type="match status" value="1"/>
</dbReference>
<dbReference type="Pfam" id="PF07394">
    <property type="entry name" value="DUF1501"/>
    <property type="match status" value="1"/>
</dbReference>
<keyword evidence="3" id="KW-1185">Reference proteome</keyword>